<name>A0AAN6JQ26_9BASI</name>
<feature type="domain" description="RGS" evidence="3">
    <location>
        <begin position="201"/>
        <end position="283"/>
    </location>
</feature>
<feature type="transmembrane region" description="Helical" evidence="2">
    <location>
        <begin position="291"/>
        <end position="311"/>
    </location>
</feature>
<evidence type="ECO:0000313" key="5">
    <source>
        <dbReference type="Proteomes" id="UP001176517"/>
    </source>
</evidence>
<dbReference type="PROSITE" id="PS50132">
    <property type="entry name" value="RGS"/>
    <property type="match status" value="1"/>
</dbReference>
<dbReference type="InterPro" id="IPR016137">
    <property type="entry name" value="RGS"/>
</dbReference>
<dbReference type="Gene3D" id="1.10.167.10">
    <property type="entry name" value="Regulator of G-protein Signalling 4, domain 2"/>
    <property type="match status" value="1"/>
</dbReference>
<dbReference type="PANTHER" id="PTHR13155:SF1">
    <property type="entry name" value="A-KINASE ANCHOR PROTEIN 10, MITOCHONDRIAL"/>
    <property type="match status" value="1"/>
</dbReference>
<proteinExistence type="predicted"/>
<dbReference type="SUPFAM" id="SSF48097">
    <property type="entry name" value="Regulator of G-protein signaling, RGS"/>
    <property type="match status" value="1"/>
</dbReference>
<evidence type="ECO:0000256" key="2">
    <source>
        <dbReference type="SAM" id="Phobius"/>
    </source>
</evidence>
<dbReference type="InterPro" id="IPR044926">
    <property type="entry name" value="RGS_subdomain_2"/>
</dbReference>
<feature type="transmembrane region" description="Helical" evidence="2">
    <location>
        <begin position="318"/>
        <end position="337"/>
    </location>
</feature>
<dbReference type="Proteomes" id="UP001176517">
    <property type="component" value="Unassembled WGS sequence"/>
</dbReference>
<dbReference type="GO" id="GO:0005886">
    <property type="term" value="C:plasma membrane"/>
    <property type="evidence" value="ECO:0007669"/>
    <property type="project" value="TreeGrafter"/>
</dbReference>
<feature type="region of interest" description="Disordered" evidence="1">
    <location>
        <begin position="121"/>
        <end position="168"/>
    </location>
</feature>
<dbReference type="PANTHER" id="PTHR13155">
    <property type="entry name" value="A-KINASE ANCHOR PROTEINS"/>
    <property type="match status" value="1"/>
</dbReference>
<organism evidence="4 5">
    <name type="scientific">Tilletia horrida</name>
    <dbReference type="NCBI Taxonomy" id="155126"/>
    <lineage>
        <taxon>Eukaryota</taxon>
        <taxon>Fungi</taxon>
        <taxon>Dikarya</taxon>
        <taxon>Basidiomycota</taxon>
        <taxon>Ustilaginomycotina</taxon>
        <taxon>Exobasidiomycetes</taxon>
        <taxon>Tilletiales</taxon>
        <taxon>Tilletiaceae</taxon>
        <taxon>Tilletia</taxon>
    </lineage>
</organism>
<dbReference type="Pfam" id="PF00615">
    <property type="entry name" value="RGS"/>
    <property type="match status" value="1"/>
</dbReference>
<dbReference type="AlphaFoldDB" id="A0AAN6JQ26"/>
<gene>
    <name evidence="4" type="primary">RAX1</name>
    <name evidence="4" type="ORF">OC846_005290</name>
</gene>
<comment type="caution">
    <text evidence="4">The sequence shown here is derived from an EMBL/GenBank/DDBJ whole genome shotgun (WGS) entry which is preliminary data.</text>
</comment>
<accession>A0AAN6JQ26</accession>
<keyword evidence="2" id="KW-0812">Transmembrane</keyword>
<evidence type="ECO:0000256" key="1">
    <source>
        <dbReference type="SAM" id="MobiDB-lite"/>
    </source>
</evidence>
<feature type="transmembrane region" description="Helical" evidence="2">
    <location>
        <begin position="372"/>
        <end position="393"/>
    </location>
</feature>
<evidence type="ECO:0000313" key="4">
    <source>
        <dbReference type="EMBL" id="KAK0546396.1"/>
    </source>
</evidence>
<sequence>MAEKQQQQQQRPISLQSARTRRRLPTLAEVLARRTAAPVDLFSLYIFMQREDAENALDLWLDCQQHENLCRAYFKDLRRSGRSVREDWPSYYAEARERGSIYNRVNGIDEETEPWNREKWEAEHAAATQQASPPQPTDPEGGDPTQASNLDPAAGPRFPGDPDYVNKPSERRSMLAKRASVAPTVISRNAAITRTDLIASAERIYARYLLPGSEKEVYLPPQLRIITFPISSQTLPHPADEEQQRALARVPDMFHSQKEYVFRTMESDLFPRFLRAKAFGNLTPISALVRLSLGLLALWAAFATAFSFIFLDVNRTKRLWVILPFAVAIFLIVSHQYELDPVLAFASQSETTPFHLITIKEVYVRQLLMKRAVGILFLIGVITALLTILFVFVPGHRL</sequence>
<dbReference type="GO" id="GO:0008104">
    <property type="term" value="P:intracellular protein localization"/>
    <property type="evidence" value="ECO:0007669"/>
    <property type="project" value="TreeGrafter"/>
</dbReference>
<keyword evidence="2" id="KW-1133">Transmembrane helix</keyword>
<dbReference type="SMART" id="SM00315">
    <property type="entry name" value="RGS"/>
    <property type="match status" value="1"/>
</dbReference>
<evidence type="ECO:0000259" key="3">
    <source>
        <dbReference type="PROSITE" id="PS50132"/>
    </source>
</evidence>
<dbReference type="InterPro" id="IPR052246">
    <property type="entry name" value="Cell_Polariz_PKAAnc"/>
</dbReference>
<keyword evidence="5" id="KW-1185">Reference proteome</keyword>
<dbReference type="EMBL" id="JAPDMZ010000194">
    <property type="protein sequence ID" value="KAK0546396.1"/>
    <property type="molecule type" value="Genomic_DNA"/>
</dbReference>
<keyword evidence="2" id="KW-0472">Membrane</keyword>
<dbReference type="InterPro" id="IPR036305">
    <property type="entry name" value="RGS_sf"/>
</dbReference>
<protein>
    <submittedName>
        <fullName evidence="4">Bud site selection protein, Revert to axial protein 1</fullName>
    </submittedName>
</protein>
<reference evidence="4" key="1">
    <citation type="journal article" date="2023" name="PhytoFront">
        <title>Draft Genome Resources of Seven Strains of Tilletia horrida, Causal Agent of Kernel Smut of Rice.</title>
        <authorList>
            <person name="Khanal S."/>
            <person name="Antony Babu S."/>
            <person name="Zhou X.G."/>
        </authorList>
    </citation>
    <scope>NUCLEOTIDE SEQUENCE</scope>
    <source>
        <strain evidence="4">TX6</strain>
    </source>
</reference>